<proteinExistence type="predicted"/>
<dbReference type="EMBL" id="JAPJZH010000007">
    <property type="protein sequence ID" value="MDA4846376.1"/>
    <property type="molecule type" value="Genomic_DNA"/>
</dbReference>
<keyword evidence="3" id="KW-1185">Reference proteome</keyword>
<accession>A0ABT4VNW1</accession>
<dbReference type="RefSeq" id="WP_271090116.1">
    <property type="nucleotide sequence ID" value="NZ_JAPJZH010000007.1"/>
</dbReference>
<protein>
    <submittedName>
        <fullName evidence="2">Uncharacterized protein</fullName>
    </submittedName>
</protein>
<feature type="transmembrane region" description="Helical" evidence="1">
    <location>
        <begin position="15"/>
        <end position="38"/>
    </location>
</feature>
<name>A0ABT4VNW1_9HYPH</name>
<comment type="caution">
    <text evidence="2">The sequence shown here is derived from an EMBL/GenBank/DDBJ whole genome shotgun (WGS) entry which is preliminary data.</text>
</comment>
<gene>
    <name evidence="2" type="ORF">OOZ53_13500</name>
</gene>
<dbReference type="Proteomes" id="UP001148313">
    <property type="component" value="Unassembled WGS sequence"/>
</dbReference>
<evidence type="ECO:0000313" key="3">
    <source>
        <dbReference type="Proteomes" id="UP001148313"/>
    </source>
</evidence>
<feature type="transmembrane region" description="Helical" evidence="1">
    <location>
        <begin position="50"/>
        <end position="75"/>
    </location>
</feature>
<reference evidence="2" key="1">
    <citation type="submission" date="2022-11" db="EMBL/GenBank/DDBJ databases">
        <title>Hoeflea poritis sp. nov., isolated from scleractinian coral Porites lutea.</title>
        <authorList>
            <person name="Zhang G."/>
            <person name="Wei Q."/>
            <person name="Cai L."/>
        </authorList>
    </citation>
    <scope>NUCLEOTIDE SEQUENCE</scope>
    <source>
        <strain evidence="2">E7-10</strain>
    </source>
</reference>
<evidence type="ECO:0000313" key="2">
    <source>
        <dbReference type="EMBL" id="MDA4846376.1"/>
    </source>
</evidence>
<organism evidence="2 3">
    <name type="scientific">Hoeflea poritis</name>
    <dbReference type="NCBI Taxonomy" id="2993659"/>
    <lineage>
        <taxon>Bacteria</taxon>
        <taxon>Pseudomonadati</taxon>
        <taxon>Pseudomonadota</taxon>
        <taxon>Alphaproteobacteria</taxon>
        <taxon>Hyphomicrobiales</taxon>
        <taxon>Rhizobiaceae</taxon>
        <taxon>Hoeflea</taxon>
    </lineage>
</organism>
<sequence length="349" mass="37603">MSDTTSSEQARGSALWGLPGLIAACVIFAFGLVMLLIFEQPPAIDTHRYILPVLIGLVAFPAIILSIIFCAWVMSKLSLTNSSYAFGLPQGTIRAVLALGFIVLVLIFGVFVLTEADKTSRILVDSQEVVATKKGTTIEVAIAERFTELREQYREGYTFEVDKDEAGGRAAISVWAPVDNSAVLQLSQQVLTMLATALTAIVGFYFGSRSSSTTQATNEQAALVQEAAEKKLEIQAAVDKANNLARTLPALLKHLKNNIPSKLSNAAQMPDKLDTISNYVDTEIKNVSSKVPALTLNHEAIGEIRKAHKAATSSLANIERVETAVNSVVVTDLGTWKAVTDLEIPMRPG</sequence>
<feature type="transmembrane region" description="Helical" evidence="1">
    <location>
        <begin position="95"/>
        <end position="113"/>
    </location>
</feature>
<evidence type="ECO:0000256" key="1">
    <source>
        <dbReference type="SAM" id="Phobius"/>
    </source>
</evidence>
<keyword evidence="1" id="KW-0472">Membrane</keyword>
<keyword evidence="1" id="KW-1133">Transmembrane helix</keyword>
<keyword evidence="1" id="KW-0812">Transmembrane</keyword>